<dbReference type="Proteomes" id="UP000626092">
    <property type="component" value="Unassembled WGS sequence"/>
</dbReference>
<sequence length="177" mass="19871">MLGSKEEKPKCEKRKNSMKITFAASLVRTTKSLVWTSNRSAEQNQATSMSSPDQTYGSPDKRLWNAIVLMAILMAASAENFYRDVEITFGDELTVILNGGDKLEACVYSSGSSSCGSSQSTTSTTSTEAWLTQSLDSKDLEKLLWVQQNCMIYDYCTDYERFPQGLPPEYNHPRFQQ</sequence>
<dbReference type="GO" id="GO:0004553">
    <property type="term" value="F:hydrolase activity, hydrolyzing O-glycosyl compounds"/>
    <property type="evidence" value="ECO:0007669"/>
    <property type="project" value="InterPro"/>
</dbReference>
<dbReference type="GO" id="GO:0048046">
    <property type="term" value="C:apoplast"/>
    <property type="evidence" value="ECO:0007669"/>
    <property type="project" value="InterPro"/>
</dbReference>
<accession>A0A834GTM3</accession>
<dbReference type="InterPro" id="IPR044791">
    <property type="entry name" value="Beta-glucanase/XTH"/>
</dbReference>
<proteinExistence type="predicted"/>
<dbReference type="AlphaFoldDB" id="A0A834GTM3"/>
<dbReference type="Pfam" id="PF06955">
    <property type="entry name" value="XET_C"/>
    <property type="match status" value="1"/>
</dbReference>
<dbReference type="GO" id="GO:0016762">
    <property type="term" value="F:xyloglucan:xyloglucosyl transferase activity"/>
    <property type="evidence" value="ECO:0007669"/>
    <property type="project" value="InterPro"/>
</dbReference>
<reference evidence="2" key="1">
    <citation type="submission" date="2019-11" db="EMBL/GenBank/DDBJ databases">
        <authorList>
            <person name="Liu Y."/>
            <person name="Hou J."/>
            <person name="Li T.-Q."/>
            <person name="Guan C.-H."/>
            <person name="Wu X."/>
            <person name="Wu H.-Z."/>
            <person name="Ling F."/>
            <person name="Zhang R."/>
            <person name="Shi X.-G."/>
            <person name="Ren J.-P."/>
            <person name="Chen E.-F."/>
            <person name="Sun J.-M."/>
        </authorList>
    </citation>
    <scope>NUCLEOTIDE SEQUENCE</scope>
    <source>
        <strain evidence="2">Adult_tree_wgs_1</strain>
        <tissue evidence="2">Leaves</tissue>
    </source>
</reference>
<dbReference type="InterPro" id="IPR010713">
    <property type="entry name" value="XET_C"/>
</dbReference>
<evidence type="ECO:0000259" key="1">
    <source>
        <dbReference type="Pfam" id="PF06955"/>
    </source>
</evidence>
<dbReference type="Gene3D" id="2.60.120.200">
    <property type="match status" value="1"/>
</dbReference>
<comment type="caution">
    <text evidence="2">The sequence shown here is derived from an EMBL/GenBank/DDBJ whole genome shotgun (WGS) entry which is preliminary data.</text>
</comment>
<dbReference type="SUPFAM" id="SSF49899">
    <property type="entry name" value="Concanavalin A-like lectins/glucanases"/>
    <property type="match status" value="1"/>
</dbReference>
<keyword evidence="3" id="KW-1185">Reference proteome</keyword>
<name>A0A834GTM3_RHOSS</name>
<dbReference type="GO" id="GO:0044042">
    <property type="term" value="P:glucan metabolic process"/>
    <property type="evidence" value="ECO:0007669"/>
    <property type="project" value="InterPro"/>
</dbReference>
<evidence type="ECO:0000313" key="2">
    <source>
        <dbReference type="EMBL" id="KAF7140854.1"/>
    </source>
</evidence>
<dbReference type="PANTHER" id="PTHR31062">
    <property type="entry name" value="XYLOGLUCAN ENDOTRANSGLUCOSYLASE/HYDROLASE PROTEIN 8-RELATED"/>
    <property type="match status" value="1"/>
</dbReference>
<dbReference type="InterPro" id="IPR013320">
    <property type="entry name" value="ConA-like_dom_sf"/>
</dbReference>
<protein>
    <recommendedName>
        <fullName evidence="1">Xyloglucan endo-transglycosylase C-terminal domain-containing protein</fullName>
    </recommendedName>
</protein>
<evidence type="ECO:0000313" key="3">
    <source>
        <dbReference type="Proteomes" id="UP000626092"/>
    </source>
</evidence>
<feature type="domain" description="Xyloglucan endo-transglycosylase C-terminal" evidence="1">
    <location>
        <begin position="126"/>
        <end position="169"/>
    </location>
</feature>
<gene>
    <name evidence="2" type="ORF">RHSIM_Rhsim06G0117000</name>
</gene>
<organism evidence="2 3">
    <name type="scientific">Rhododendron simsii</name>
    <name type="common">Sims's rhododendron</name>
    <dbReference type="NCBI Taxonomy" id="118357"/>
    <lineage>
        <taxon>Eukaryota</taxon>
        <taxon>Viridiplantae</taxon>
        <taxon>Streptophyta</taxon>
        <taxon>Embryophyta</taxon>
        <taxon>Tracheophyta</taxon>
        <taxon>Spermatophyta</taxon>
        <taxon>Magnoliopsida</taxon>
        <taxon>eudicotyledons</taxon>
        <taxon>Gunneridae</taxon>
        <taxon>Pentapetalae</taxon>
        <taxon>asterids</taxon>
        <taxon>Ericales</taxon>
        <taxon>Ericaceae</taxon>
        <taxon>Ericoideae</taxon>
        <taxon>Rhodoreae</taxon>
        <taxon>Rhododendron</taxon>
    </lineage>
</organism>
<dbReference type="EMBL" id="WJXA01000006">
    <property type="protein sequence ID" value="KAF7140854.1"/>
    <property type="molecule type" value="Genomic_DNA"/>
</dbReference>